<gene>
    <name evidence="3" type="ORF">ACRE_078030</name>
</gene>
<evidence type="ECO:0000313" key="4">
    <source>
        <dbReference type="Proteomes" id="UP000029964"/>
    </source>
</evidence>
<dbReference type="InterPro" id="IPR012292">
    <property type="entry name" value="Globin/Proto"/>
</dbReference>
<protein>
    <recommendedName>
        <fullName evidence="2">Globin-sensor domain-containing protein</fullName>
    </recommendedName>
</protein>
<evidence type="ECO:0000256" key="1">
    <source>
        <dbReference type="SAM" id="MobiDB-lite"/>
    </source>
</evidence>
<dbReference type="Gene3D" id="1.10.490.10">
    <property type="entry name" value="Globins"/>
    <property type="match status" value="1"/>
</dbReference>
<proteinExistence type="predicted"/>
<dbReference type="PANTHER" id="PTHR42071:SF1">
    <property type="entry name" value="GLOBIN-SENSOR DOMAIN-CONTAINING PROTEIN"/>
    <property type="match status" value="1"/>
</dbReference>
<dbReference type="GO" id="GO:0019825">
    <property type="term" value="F:oxygen binding"/>
    <property type="evidence" value="ECO:0007669"/>
    <property type="project" value="InterPro"/>
</dbReference>
<dbReference type="EMBL" id="JPKY01000126">
    <property type="protein sequence ID" value="KFH41504.1"/>
    <property type="molecule type" value="Genomic_DNA"/>
</dbReference>
<dbReference type="HOGENOM" id="CLU_063074_1_1_1"/>
<dbReference type="AlphaFoldDB" id="A0A086SWM2"/>
<feature type="domain" description="Globin-sensor" evidence="2">
    <location>
        <begin position="20"/>
        <end position="196"/>
    </location>
</feature>
<accession>A0A086SWM2</accession>
<feature type="region of interest" description="Disordered" evidence="1">
    <location>
        <begin position="197"/>
        <end position="227"/>
    </location>
</feature>
<name>A0A086SWM2_HAPC1</name>
<dbReference type="InterPro" id="IPR044398">
    <property type="entry name" value="Globin-sensor_dom"/>
</dbReference>
<reference evidence="4" key="1">
    <citation type="journal article" date="2014" name="Genome Announc.">
        <title>Genome sequence and annotation of Acremonium chrysogenum, producer of the beta-lactam antibiotic cephalosporin C.</title>
        <authorList>
            <person name="Terfehr D."/>
            <person name="Dahlmann T.A."/>
            <person name="Specht T."/>
            <person name="Zadra I."/>
            <person name="Kuernsteiner H."/>
            <person name="Kueck U."/>
        </authorList>
    </citation>
    <scope>NUCLEOTIDE SEQUENCE [LARGE SCALE GENOMIC DNA]</scope>
    <source>
        <strain evidence="4">ATCC 11550 / CBS 779.69 / DSM 880 / IAM 14645 / JCM 23072 / IMI 49137</strain>
    </source>
</reference>
<evidence type="ECO:0000259" key="2">
    <source>
        <dbReference type="Pfam" id="PF11563"/>
    </source>
</evidence>
<organism evidence="3 4">
    <name type="scientific">Hapsidospora chrysogenum (strain ATCC 11550 / CBS 779.69 / DSM 880 / IAM 14645 / JCM 23072 / IMI 49137)</name>
    <name type="common">Acremonium chrysogenum</name>
    <dbReference type="NCBI Taxonomy" id="857340"/>
    <lineage>
        <taxon>Eukaryota</taxon>
        <taxon>Fungi</taxon>
        <taxon>Dikarya</taxon>
        <taxon>Ascomycota</taxon>
        <taxon>Pezizomycotina</taxon>
        <taxon>Sordariomycetes</taxon>
        <taxon>Hypocreomycetidae</taxon>
        <taxon>Hypocreales</taxon>
        <taxon>Bionectriaceae</taxon>
        <taxon>Hapsidospora</taxon>
    </lineage>
</organism>
<keyword evidence="4" id="KW-1185">Reference proteome</keyword>
<dbReference type="OrthoDB" id="10027058at2759"/>
<sequence>MAAPRLFMQVDRKDLYTTLEARIRYLHSFLDFSSKDIEALITGAKYIEALIPAVVNIVYKKLLQYSITARAFTTRSTGFDGPIDESPQEDSPQILHRKMFLRAYLSKICSDPSTMEFWQYLDNVGMIHAGLGRAHRLHIEYIHLGVCLAFIQDILTEAILSHPRLSMPRKVALVKAIGKVIWIQNDLMARWQLRDGDDVSGKDKEGEIENGEPVEGISSTEPLAGER</sequence>
<comment type="caution">
    <text evidence="3">The sequence shown here is derived from an EMBL/GenBank/DDBJ whole genome shotgun (WGS) entry which is preliminary data.</text>
</comment>
<evidence type="ECO:0000313" key="3">
    <source>
        <dbReference type="EMBL" id="KFH41504.1"/>
    </source>
</evidence>
<dbReference type="GO" id="GO:0020037">
    <property type="term" value="F:heme binding"/>
    <property type="evidence" value="ECO:0007669"/>
    <property type="project" value="InterPro"/>
</dbReference>
<dbReference type="Pfam" id="PF11563">
    <property type="entry name" value="Protoglobin"/>
    <property type="match status" value="1"/>
</dbReference>
<feature type="compositionally biased region" description="Basic and acidic residues" evidence="1">
    <location>
        <begin position="197"/>
        <end position="207"/>
    </location>
</feature>
<dbReference type="Proteomes" id="UP000029964">
    <property type="component" value="Unassembled WGS sequence"/>
</dbReference>
<dbReference type="PANTHER" id="PTHR42071">
    <property type="entry name" value="PROTOGLOBIN DOMAIN-CONTAINING PROTEIN"/>
    <property type="match status" value="1"/>
</dbReference>